<reference evidence="2 3" key="1">
    <citation type="submission" date="2020-08" db="EMBL/GenBank/DDBJ databases">
        <title>Sequencing the genomes of 1000 actinobacteria strains.</title>
        <authorList>
            <person name="Klenk H.-P."/>
        </authorList>
    </citation>
    <scope>NUCLEOTIDE SEQUENCE [LARGE SCALE GENOMIC DNA]</scope>
    <source>
        <strain evidence="2 3">DSM 41654</strain>
    </source>
</reference>
<dbReference type="GO" id="GO:0003677">
    <property type="term" value="F:DNA binding"/>
    <property type="evidence" value="ECO:0007669"/>
    <property type="project" value="InterPro"/>
</dbReference>
<comment type="caution">
    <text evidence="2">The sequence shown here is derived from an EMBL/GenBank/DDBJ whole genome shotgun (WGS) entry which is preliminary data.</text>
</comment>
<sequence>MAPQMYSVDQVAVLLGLHVRTVRAYIRDGRLKAVRIGKQYRIAAQDLEAFTGQPAAAVGVAAGSPAVDSPAVGSLVAGSPAAVEGPEVEVSSIVRIDGIDATAMDRISTMLLAAVAGRPDQVHLQVQTVRNEERRSMKIIVLGGAEDSAELLRLVGALAGSF</sequence>
<accession>A0A7W7VY53</accession>
<feature type="domain" description="Helix-turn-helix" evidence="1">
    <location>
        <begin position="5"/>
        <end position="50"/>
    </location>
</feature>
<keyword evidence="3" id="KW-1185">Reference proteome</keyword>
<dbReference type="Pfam" id="PF12728">
    <property type="entry name" value="HTH_17"/>
    <property type="match status" value="1"/>
</dbReference>
<evidence type="ECO:0000259" key="1">
    <source>
        <dbReference type="Pfam" id="PF12728"/>
    </source>
</evidence>
<evidence type="ECO:0000313" key="2">
    <source>
        <dbReference type="EMBL" id="MBB4926683.1"/>
    </source>
</evidence>
<dbReference type="InterPro" id="IPR010093">
    <property type="entry name" value="SinI_DNA-bd"/>
</dbReference>
<gene>
    <name evidence="2" type="ORF">FHR34_005676</name>
</gene>
<dbReference type="SUPFAM" id="SSF46955">
    <property type="entry name" value="Putative DNA-binding domain"/>
    <property type="match status" value="1"/>
</dbReference>
<dbReference type="AlphaFoldDB" id="A0A7W7VY53"/>
<dbReference type="RefSeq" id="WP_221521656.1">
    <property type="nucleotide sequence ID" value="NZ_JACHJV010000001.1"/>
</dbReference>
<dbReference type="EMBL" id="JACHJV010000001">
    <property type="protein sequence ID" value="MBB4926683.1"/>
    <property type="molecule type" value="Genomic_DNA"/>
</dbReference>
<evidence type="ECO:0000313" key="3">
    <source>
        <dbReference type="Proteomes" id="UP000540506"/>
    </source>
</evidence>
<protein>
    <submittedName>
        <fullName evidence="2">Excisionase family DNA binding protein</fullName>
    </submittedName>
</protein>
<dbReference type="InterPro" id="IPR009061">
    <property type="entry name" value="DNA-bd_dom_put_sf"/>
</dbReference>
<name>A0A7W7VY53_KITKI</name>
<dbReference type="InterPro" id="IPR041657">
    <property type="entry name" value="HTH_17"/>
</dbReference>
<dbReference type="Proteomes" id="UP000540506">
    <property type="component" value="Unassembled WGS sequence"/>
</dbReference>
<proteinExistence type="predicted"/>
<dbReference type="NCBIfam" id="TIGR01764">
    <property type="entry name" value="excise"/>
    <property type="match status" value="1"/>
</dbReference>
<organism evidence="2 3">
    <name type="scientific">Kitasatospora kifunensis</name>
    <name type="common">Streptomyces kifunensis</name>
    <dbReference type="NCBI Taxonomy" id="58351"/>
    <lineage>
        <taxon>Bacteria</taxon>
        <taxon>Bacillati</taxon>
        <taxon>Actinomycetota</taxon>
        <taxon>Actinomycetes</taxon>
        <taxon>Kitasatosporales</taxon>
        <taxon>Streptomycetaceae</taxon>
        <taxon>Kitasatospora</taxon>
    </lineage>
</organism>